<name>A0ABW2AAI8_9MICO</name>
<feature type="domain" description="ERAP1-like C-terminal" evidence="1">
    <location>
        <begin position="11"/>
        <end position="198"/>
    </location>
</feature>
<accession>A0ABW2AAI8</accession>
<evidence type="ECO:0000259" key="1">
    <source>
        <dbReference type="Pfam" id="PF11838"/>
    </source>
</evidence>
<evidence type="ECO:0000313" key="3">
    <source>
        <dbReference type="Proteomes" id="UP001596298"/>
    </source>
</evidence>
<sequence length="205" mass="22374">MQRAWADALAGTAGLTPSGEEPVRHTFEGGVAGLELTPSLRWDLLVALAELGAVDEARLQAEYAADPTMSGATARDRALASLPGVATKQQVWRELTTDSALTNDKQRALLAGFVTGPESETAQFVPTYFDQVGAWWQQQTMTMAARLATELFPRTNLTDGDIIDNPVVQAAQAWLNEHEDAPTALRRIVIEQLDHVRRRLRAQVG</sequence>
<dbReference type="Proteomes" id="UP001596298">
    <property type="component" value="Unassembled WGS sequence"/>
</dbReference>
<dbReference type="InterPro" id="IPR024571">
    <property type="entry name" value="ERAP1-like_C_dom"/>
</dbReference>
<comment type="caution">
    <text evidence="2">The sequence shown here is derived from an EMBL/GenBank/DDBJ whole genome shotgun (WGS) entry which is preliminary data.</text>
</comment>
<protein>
    <submittedName>
        <fullName evidence="2">ERAP1-like C-terminal domain-containing protein</fullName>
    </submittedName>
</protein>
<organism evidence="2 3">
    <name type="scientific">Flexivirga alba</name>
    <dbReference type="NCBI Taxonomy" id="702742"/>
    <lineage>
        <taxon>Bacteria</taxon>
        <taxon>Bacillati</taxon>
        <taxon>Actinomycetota</taxon>
        <taxon>Actinomycetes</taxon>
        <taxon>Micrococcales</taxon>
        <taxon>Dermacoccaceae</taxon>
        <taxon>Flexivirga</taxon>
    </lineage>
</organism>
<proteinExistence type="predicted"/>
<evidence type="ECO:0000313" key="2">
    <source>
        <dbReference type="EMBL" id="MFC6703882.1"/>
    </source>
</evidence>
<dbReference type="Pfam" id="PF11838">
    <property type="entry name" value="ERAP1_C"/>
    <property type="match status" value="1"/>
</dbReference>
<dbReference type="RefSeq" id="WP_382404781.1">
    <property type="nucleotide sequence ID" value="NZ_JBHSWH010000001.1"/>
</dbReference>
<gene>
    <name evidence="2" type="ORF">ACFQDH_00985</name>
</gene>
<keyword evidence="3" id="KW-1185">Reference proteome</keyword>
<reference evidence="3" key="1">
    <citation type="journal article" date="2019" name="Int. J. Syst. Evol. Microbiol.">
        <title>The Global Catalogue of Microorganisms (GCM) 10K type strain sequencing project: providing services to taxonomists for standard genome sequencing and annotation.</title>
        <authorList>
            <consortium name="The Broad Institute Genomics Platform"/>
            <consortium name="The Broad Institute Genome Sequencing Center for Infectious Disease"/>
            <person name="Wu L."/>
            <person name="Ma J."/>
        </authorList>
    </citation>
    <scope>NUCLEOTIDE SEQUENCE [LARGE SCALE GENOMIC DNA]</scope>
    <source>
        <strain evidence="3">CCUG 58127</strain>
    </source>
</reference>
<dbReference type="EMBL" id="JBHSWH010000001">
    <property type="protein sequence ID" value="MFC6703882.1"/>
    <property type="molecule type" value="Genomic_DNA"/>
</dbReference>